<accession>H1V9E6</accession>
<evidence type="ECO:0000313" key="5">
    <source>
        <dbReference type="Proteomes" id="UP000092177"/>
    </source>
</evidence>
<evidence type="ECO:0000313" key="4">
    <source>
        <dbReference type="Proteomes" id="UP000007174"/>
    </source>
</evidence>
<dbReference type="OrthoDB" id="3596450at2759"/>
<dbReference type="VEuPathDB" id="FungiDB:CH63R_12245"/>
<reference evidence="5" key="4">
    <citation type="journal article" date="2017" name="BMC Genomics">
        <title>Gapless genome assembly of Colletotrichum higginsianum reveals chromosome structure and association of transposable elements with secondary metabolite gene clusters.</title>
        <authorList>
            <person name="Dallery J.-F."/>
            <person name="Lapalu N."/>
            <person name="Zampounis A."/>
            <person name="Pigne S."/>
            <person name="Luyten I."/>
            <person name="Amselem J."/>
            <person name="Wittenberg A.H.J."/>
            <person name="Zhou S."/>
            <person name="de Queiroz M.V."/>
            <person name="Robin G.P."/>
            <person name="Auger A."/>
            <person name="Hainaut M."/>
            <person name="Henrissat B."/>
            <person name="Kim K.-T."/>
            <person name="Lee Y.-H."/>
            <person name="Lespinet O."/>
            <person name="Schwartz D.C."/>
            <person name="Thon M.R."/>
            <person name="O'Connell R.J."/>
        </authorList>
    </citation>
    <scope>NUCLEOTIDE SEQUENCE [LARGE SCALE GENOMIC DNA]</scope>
    <source>
        <strain evidence="5">IMI 349063</strain>
    </source>
</reference>
<dbReference type="RefSeq" id="XP_018154060.1">
    <property type="nucleotide sequence ID" value="XM_018307219.1"/>
</dbReference>
<dbReference type="GO" id="GO:0032259">
    <property type="term" value="P:methylation"/>
    <property type="evidence" value="ECO:0007669"/>
    <property type="project" value="UniProtKB-KW"/>
</dbReference>
<reference evidence="3" key="3">
    <citation type="submission" date="2016-02" db="EMBL/GenBank/DDBJ databases">
        <title>Resequencing and annotation of the Colletotrichum higginsianum genome.</title>
        <authorList>
            <person name="O'Connell R."/>
            <person name="Zambounis A."/>
            <person name="Thon M."/>
            <person name="Dallery J.-F."/>
        </authorList>
    </citation>
    <scope>NUCLEOTIDE SEQUENCE [LARGE SCALE GENOMIC DNA]</scope>
    <source>
        <strain evidence="3">IMI 349063</strain>
    </source>
</reference>
<sequence>MAAKTFHNFPLLPDELRDEIWDKAVRRQGYRGVHYFSVFDATSYCTRPVPEEFTNEYLLARVSEKQLHVFGAPTSSGNPSSPSWTIGNQSTYAIDAGLWTACRESRAAMYRRYTPEKWANWYTEPFTSFLEHMALRPGNRELPAAFKIVEGDNSQYFTVLPFYNLFLVQFSSFGPYFKSLGKEMPFSSRKFGLEGIPHIAVEFDPSWTLEELDQHEKDSGWEWKYAHVYHPRGAKEEGEPMQPLSHERYAEYDSLILASRSVGLPQGVDLWLIDRRLRRKPSPVDNEKEKPSFGRYGIYGTEQLVFESQNCKYYAVPEEFIQEFCFYEEPETISTTIWDFLSELSRLAGKHDAEYHGIDEEDANPHTLGVLVCEME</sequence>
<evidence type="ECO:0000313" key="2">
    <source>
        <dbReference type="EMBL" id="CCF36849.1"/>
    </source>
</evidence>
<name>H1V9E6_COLHI</name>
<dbReference type="Proteomes" id="UP000007174">
    <property type="component" value="Unassembled WGS sequence"/>
</dbReference>
<evidence type="ECO:0000313" key="3">
    <source>
        <dbReference type="EMBL" id="OBR05542.1"/>
    </source>
</evidence>
<proteinExistence type="predicted"/>
<reference evidence="4" key="2">
    <citation type="journal article" date="2012" name="Nat. Genet.">
        <title>Lifestyle transitions in plant pathogenic Colletotrichum fungi deciphered by genome and transcriptome analyses.</title>
        <authorList>
            <person name="O'Connell R.J."/>
            <person name="Thon M.R."/>
            <person name="Hacquard S."/>
            <person name="Amyotte S.G."/>
            <person name="Kleemann J."/>
            <person name="Torres M.F."/>
            <person name="Damm U."/>
            <person name="Buiate E.A."/>
            <person name="Epstein L."/>
            <person name="Alkan N."/>
            <person name="Altmueller J."/>
            <person name="Alvarado-Balderrama L."/>
            <person name="Bauser C.A."/>
            <person name="Becker C."/>
            <person name="Birren B.W."/>
            <person name="Chen Z."/>
            <person name="Choi J."/>
            <person name="Crouch J.A."/>
            <person name="Duvick J.P."/>
            <person name="Farman M.A."/>
            <person name="Gan P."/>
            <person name="Heiman D."/>
            <person name="Henrissat B."/>
            <person name="Howard R.J."/>
            <person name="Kabbage M."/>
            <person name="Koch C."/>
            <person name="Kracher B."/>
            <person name="Kubo Y."/>
            <person name="Law A.D."/>
            <person name="Lebrun M.-H."/>
            <person name="Lee Y.-H."/>
            <person name="Miyara I."/>
            <person name="Moore N."/>
            <person name="Neumann U."/>
            <person name="Nordstroem K."/>
            <person name="Panaccione D.G."/>
            <person name="Panstruga R."/>
            <person name="Place M."/>
            <person name="Proctor R.H."/>
            <person name="Prusky D."/>
            <person name="Rech G."/>
            <person name="Reinhardt R."/>
            <person name="Rollins J.A."/>
            <person name="Rounsley S."/>
            <person name="Schardl C.L."/>
            <person name="Schwartz D.C."/>
            <person name="Shenoy N."/>
            <person name="Shirasu K."/>
            <person name="Sikhakolli U.R."/>
            <person name="Stueber K."/>
            <person name="Sukno S.A."/>
            <person name="Sweigard J.A."/>
            <person name="Takano Y."/>
            <person name="Takahara H."/>
            <person name="Trail F."/>
            <person name="van der Does H.C."/>
            <person name="Voll L.M."/>
            <person name="Will I."/>
            <person name="Young S."/>
            <person name="Zeng Q."/>
            <person name="Zhang J."/>
            <person name="Zhou S."/>
            <person name="Dickman M.B."/>
            <person name="Schulze-Lefert P."/>
            <person name="Ver Loren van Themaat E."/>
            <person name="Ma L.-J."/>
            <person name="Vaillancourt L.J."/>
        </authorList>
    </citation>
    <scope>NUCLEOTIDE SEQUENCE [LARGE SCALE GENOMIC DNA]</scope>
    <source>
        <strain evidence="4">IMI 349063</strain>
    </source>
</reference>
<keyword evidence="3" id="KW-0489">Methyltransferase</keyword>
<dbReference type="EMBL" id="CACQ02002179">
    <property type="protein sequence ID" value="CCF36849.1"/>
    <property type="molecule type" value="Genomic_DNA"/>
</dbReference>
<dbReference type="AlphaFoldDB" id="H1V9E6"/>
<evidence type="ECO:0000259" key="1">
    <source>
        <dbReference type="Pfam" id="PF20150"/>
    </source>
</evidence>
<dbReference type="KEGG" id="chig:CH63R_12245"/>
<dbReference type="GeneID" id="28871326"/>
<gene>
    <name evidence="2" type="ORF">CH063_01580</name>
    <name evidence="3" type="ORF">CH63R_12245</name>
</gene>
<dbReference type="EMBL" id="LTAN01000008">
    <property type="protein sequence ID" value="OBR05542.1"/>
    <property type="molecule type" value="Genomic_DNA"/>
</dbReference>
<dbReference type="HOGENOM" id="CLU_065839_0_0_1"/>
<organism evidence="2 4">
    <name type="scientific">Colletotrichum higginsianum (strain IMI 349063)</name>
    <name type="common">Crucifer anthracnose fungus</name>
    <dbReference type="NCBI Taxonomy" id="759273"/>
    <lineage>
        <taxon>Eukaryota</taxon>
        <taxon>Fungi</taxon>
        <taxon>Dikarya</taxon>
        <taxon>Ascomycota</taxon>
        <taxon>Pezizomycotina</taxon>
        <taxon>Sordariomycetes</taxon>
        <taxon>Hypocreomycetidae</taxon>
        <taxon>Glomerellales</taxon>
        <taxon>Glomerellaceae</taxon>
        <taxon>Colletotrichum</taxon>
        <taxon>Colletotrichum destructivum species complex</taxon>
    </lineage>
</organism>
<dbReference type="Pfam" id="PF20150">
    <property type="entry name" value="2EXR"/>
    <property type="match status" value="1"/>
</dbReference>
<keyword evidence="5" id="KW-1185">Reference proteome</keyword>
<reference evidence="2" key="1">
    <citation type="submission" date="2011-12" db="EMBL/GenBank/DDBJ databases">
        <title>The genome sequence of Colletotrichum higginsianum IMI 34906.</title>
        <authorList>
            <person name="Ma L.-J."/>
            <person name="O'Connell R."/>
            <person name="van Themaat E.V.L."/>
            <person name="Stueber K."/>
            <person name="Young S.K."/>
            <person name="Zeng Q."/>
            <person name="Gargeya S."/>
            <person name="Fitzgerald M."/>
            <person name="Haas B."/>
            <person name="Abouelleil A."/>
            <person name="Alvarado L."/>
            <person name="Arachchi H.M."/>
            <person name="Berlin A."/>
            <person name="Chapman S.B."/>
            <person name="Gearin G."/>
            <person name="Goldberg J."/>
            <person name="Griggs A."/>
            <person name="Gujja S."/>
            <person name="Hansen M."/>
            <person name="Heiman D."/>
            <person name="Howarth C."/>
            <person name="Larimer J."/>
            <person name="Lui A."/>
            <person name="MacDonald P.J.P."/>
            <person name="McCowen C."/>
            <person name="Montmayeur A."/>
            <person name="Murphy C."/>
            <person name="Neiman D."/>
            <person name="Pearson M."/>
            <person name="Priest M."/>
            <person name="Roberts A."/>
            <person name="Saif S."/>
            <person name="Shea T."/>
            <person name="Sisk P."/>
            <person name="Stolte C."/>
            <person name="Sykes S."/>
            <person name="Wortman J."/>
            <person name="Nusbaum C."/>
            <person name="Birren B."/>
        </authorList>
    </citation>
    <scope>NUCLEOTIDE SEQUENCE [LARGE SCALE GENOMIC DNA]</scope>
    <source>
        <strain evidence="2">IMI 349063</strain>
    </source>
</reference>
<protein>
    <submittedName>
        <fullName evidence="3">Methyltransferase domain-containing protein</fullName>
    </submittedName>
</protein>
<feature type="domain" description="2EXR" evidence="1">
    <location>
        <begin position="6"/>
        <end position="114"/>
    </location>
</feature>
<dbReference type="GO" id="GO:0008168">
    <property type="term" value="F:methyltransferase activity"/>
    <property type="evidence" value="ECO:0007669"/>
    <property type="project" value="UniProtKB-KW"/>
</dbReference>
<dbReference type="InterPro" id="IPR045518">
    <property type="entry name" value="2EXR"/>
</dbReference>
<dbReference type="Proteomes" id="UP000092177">
    <property type="component" value="Chromosome 8"/>
</dbReference>
<keyword evidence="3" id="KW-0808">Transferase</keyword>
<dbReference type="eggNOG" id="ENOG502QZKU">
    <property type="taxonomic scope" value="Eukaryota"/>
</dbReference>